<protein>
    <recommendedName>
        <fullName evidence="4">DUF5067 domain-containing protein</fullName>
    </recommendedName>
</protein>
<accession>A0A540V0R2</accession>
<dbReference type="AlphaFoldDB" id="A0A540V0R2"/>
<evidence type="ECO:0000313" key="3">
    <source>
        <dbReference type="Proteomes" id="UP000315753"/>
    </source>
</evidence>
<dbReference type="RefSeq" id="WP_141602772.1">
    <property type="nucleotide sequence ID" value="NZ_JARMSB010000011.1"/>
</dbReference>
<proteinExistence type="predicted"/>
<feature type="chain" id="PRO_5038711457" description="DUF5067 domain-containing protein" evidence="1">
    <location>
        <begin position="19"/>
        <end position="160"/>
    </location>
</feature>
<gene>
    <name evidence="2" type="ORF">FKZ59_10820</name>
</gene>
<keyword evidence="1" id="KW-0732">Signal</keyword>
<reference evidence="2 3" key="1">
    <citation type="submission" date="2019-06" db="EMBL/GenBank/DDBJ databases">
        <title>Genome sequence of Ureibacillus terrenus.</title>
        <authorList>
            <person name="Maclea K.S."/>
            <person name="Simoes M."/>
        </authorList>
    </citation>
    <scope>NUCLEOTIDE SEQUENCE [LARGE SCALE GENOMIC DNA]</scope>
    <source>
        <strain evidence="2 3">ATCC BAA-384</strain>
    </source>
</reference>
<name>A0A540V0R2_9BACL</name>
<comment type="caution">
    <text evidence="2">The sequence shown here is derived from an EMBL/GenBank/DDBJ whole genome shotgun (WGS) entry which is preliminary data.</text>
</comment>
<keyword evidence="3" id="KW-1185">Reference proteome</keyword>
<evidence type="ECO:0000256" key="1">
    <source>
        <dbReference type="SAM" id="SignalP"/>
    </source>
</evidence>
<evidence type="ECO:0008006" key="4">
    <source>
        <dbReference type="Google" id="ProtNLM"/>
    </source>
</evidence>
<dbReference type="PROSITE" id="PS51257">
    <property type="entry name" value="PROKAR_LIPOPROTEIN"/>
    <property type="match status" value="1"/>
</dbReference>
<dbReference type="OrthoDB" id="2453128at2"/>
<dbReference type="Proteomes" id="UP000315753">
    <property type="component" value="Unassembled WGS sequence"/>
</dbReference>
<feature type="signal peptide" evidence="1">
    <location>
        <begin position="1"/>
        <end position="18"/>
    </location>
</feature>
<evidence type="ECO:0000313" key="2">
    <source>
        <dbReference type="EMBL" id="TQE90316.1"/>
    </source>
</evidence>
<sequence>MKKTHSFLLLLLIFVLFACGVPSQANLGKSGDGKNESINKEIRQLVVDNEHIKITVLNMKKIKKNSKTTVTVHFDILNKREDTIKIQAQRLSVDDRMVDAAIYQMEQEISPQKAANAKLTIRQTEDAEFPEFENDMEMELLISSLEDPSYTETRHVKIIY</sequence>
<dbReference type="EMBL" id="VIGD01000013">
    <property type="protein sequence ID" value="TQE90316.1"/>
    <property type="molecule type" value="Genomic_DNA"/>
</dbReference>
<organism evidence="2 3">
    <name type="scientific">Ureibacillus terrenus</name>
    <dbReference type="NCBI Taxonomy" id="118246"/>
    <lineage>
        <taxon>Bacteria</taxon>
        <taxon>Bacillati</taxon>
        <taxon>Bacillota</taxon>
        <taxon>Bacilli</taxon>
        <taxon>Bacillales</taxon>
        <taxon>Caryophanaceae</taxon>
        <taxon>Ureibacillus</taxon>
    </lineage>
</organism>